<name>A0A074XDF6_AURPU</name>
<accession>A0A074XDF6</accession>
<evidence type="ECO:0000313" key="4">
    <source>
        <dbReference type="Proteomes" id="UP000030706"/>
    </source>
</evidence>
<dbReference type="Pfam" id="PF00651">
    <property type="entry name" value="BTB"/>
    <property type="match status" value="1"/>
</dbReference>
<dbReference type="PROSITE" id="PS50097">
    <property type="entry name" value="BTB"/>
    <property type="match status" value="1"/>
</dbReference>
<feature type="compositionally biased region" description="Basic and acidic residues" evidence="1">
    <location>
        <begin position="1"/>
        <end position="13"/>
    </location>
</feature>
<protein>
    <recommendedName>
        <fullName evidence="2">BTB domain-containing protein</fullName>
    </recommendedName>
</protein>
<dbReference type="SUPFAM" id="SSF54695">
    <property type="entry name" value="POZ domain"/>
    <property type="match status" value="1"/>
</dbReference>
<dbReference type="RefSeq" id="XP_029757936.1">
    <property type="nucleotide sequence ID" value="XM_029903033.1"/>
</dbReference>
<dbReference type="EMBL" id="KL584990">
    <property type="protein sequence ID" value="KEQ81749.1"/>
    <property type="molecule type" value="Genomic_DNA"/>
</dbReference>
<evidence type="ECO:0000259" key="2">
    <source>
        <dbReference type="PROSITE" id="PS50097"/>
    </source>
</evidence>
<dbReference type="CDD" id="cd18186">
    <property type="entry name" value="BTB_POZ_ZBTB_KLHL-like"/>
    <property type="match status" value="1"/>
</dbReference>
<dbReference type="Gene3D" id="3.30.710.10">
    <property type="entry name" value="Potassium Channel Kv1.1, Chain A"/>
    <property type="match status" value="1"/>
</dbReference>
<evidence type="ECO:0000313" key="3">
    <source>
        <dbReference type="EMBL" id="KEQ81749.1"/>
    </source>
</evidence>
<reference evidence="3 4" key="1">
    <citation type="journal article" date="2014" name="BMC Genomics">
        <title>Genome sequencing of four Aureobasidium pullulans varieties: biotechnological potential, stress tolerance, and description of new species.</title>
        <authorList>
            <person name="Gostin Ar C."/>
            <person name="Ohm R.A."/>
            <person name="Kogej T."/>
            <person name="Sonjak S."/>
            <person name="Turk M."/>
            <person name="Zajc J."/>
            <person name="Zalar P."/>
            <person name="Grube M."/>
            <person name="Sun H."/>
            <person name="Han J."/>
            <person name="Sharma A."/>
            <person name="Chiniquy J."/>
            <person name="Ngan C.Y."/>
            <person name="Lipzen A."/>
            <person name="Barry K."/>
            <person name="Grigoriev I.V."/>
            <person name="Gunde-Cimerman N."/>
        </authorList>
    </citation>
    <scope>NUCLEOTIDE SEQUENCE [LARGE SCALE GENOMIC DNA]</scope>
    <source>
        <strain evidence="3 4">EXF-150</strain>
    </source>
</reference>
<keyword evidence="4" id="KW-1185">Reference proteome</keyword>
<dbReference type="HOGENOM" id="CLU_068279_5_2_1"/>
<proteinExistence type="predicted"/>
<dbReference type="InterPro" id="IPR000210">
    <property type="entry name" value="BTB/POZ_dom"/>
</dbReference>
<feature type="region of interest" description="Disordered" evidence="1">
    <location>
        <begin position="1"/>
        <end position="20"/>
    </location>
</feature>
<evidence type="ECO:0000256" key="1">
    <source>
        <dbReference type="SAM" id="MobiDB-lite"/>
    </source>
</evidence>
<dbReference type="STRING" id="1043002.A0A074XDF6"/>
<gene>
    <name evidence="3" type="ORF">M438DRAFT_323907</name>
</gene>
<dbReference type="AlphaFoldDB" id="A0A074XDF6"/>
<dbReference type="PANTHER" id="PTHR47843:SF2">
    <property type="entry name" value="BTB DOMAIN-CONTAINING PROTEIN"/>
    <property type="match status" value="1"/>
</dbReference>
<dbReference type="OrthoDB" id="194443at2759"/>
<dbReference type="Proteomes" id="UP000030706">
    <property type="component" value="Unassembled WGS sequence"/>
</dbReference>
<feature type="domain" description="BTB" evidence="2">
    <location>
        <begin position="50"/>
        <end position="118"/>
    </location>
</feature>
<dbReference type="InterPro" id="IPR011333">
    <property type="entry name" value="SKP1/BTB/POZ_sf"/>
</dbReference>
<sequence length="266" mass="30349">MSHATKNDSDPKSSAHISSSEGASSSFAHVANTKAACVPWSKLPVDCRKDIVTIRFEKSKQGFHIHKGVLSFWSDYYRGMLNGSFREAKEKTLTSDEDPYIFTIFESFCYTNQLTDGAVTKGTDLLFTTLVRLWIFGDRVIAPALQNMAMTALMEKSVTGNVVPIERVMYVYENTMPRSPLRRWFIDRIAHTTCVQSWLSEHEPWWNEEILKDLLVVSSGLNDLDREQNKLPAYRMGCYYHVHNEGKSCDQGQLSETCVLRAWIES</sequence>
<dbReference type="GeneID" id="40745339"/>
<dbReference type="PANTHER" id="PTHR47843">
    <property type="entry name" value="BTB DOMAIN-CONTAINING PROTEIN-RELATED"/>
    <property type="match status" value="1"/>
</dbReference>
<organism evidence="3 4">
    <name type="scientific">Aureobasidium pullulans EXF-150</name>
    <dbReference type="NCBI Taxonomy" id="1043002"/>
    <lineage>
        <taxon>Eukaryota</taxon>
        <taxon>Fungi</taxon>
        <taxon>Dikarya</taxon>
        <taxon>Ascomycota</taxon>
        <taxon>Pezizomycotina</taxon>
        <taxon>Dothideomycetes</taxon>
        <taxon>Dothideomycetidae</taxon>
        <taxon>Dothideales</taxon>
        <taxon>Saccotheciaceae</taxon>
        <taxon>Aureobasidium</taxon>
    </lineage>
</organism>